<evidence type="ECO:0000256" key="1">
    <source>
        <dbReference type="ARBA" id="ARBA00004141"/>
    </source>
</evidence>
<organism evidence="7 8">
    <name type="scientific">Camelus ferus</name>
    <name type="common">Wild bactrian camel</name>
    <name type="synonym">Camelus bactrianus ferus</name>
    <dbReference type="NCBI Taxonomy" id="419612"/>
    <lineage>
        <taxon>Eukaryota</taxon>
        <taxon>Metazoa</taxon>
        <taxon>Chordata</taxon>
        <taxon>Craniata</taxon>
        <taxon>Vertebrata</taxon>
        <taxon>Euteleostomi</taxon>
        <taxon>Mammalia</taxon>
        <taxon>Eutheria</taxon>
        <taxon>Laurasiatheria</taxon>
        <taxon>Artiodactyla</taxon>
        <taxon>Tylopoda</taxon>
        <taxon>Camelidae</taxon>
        <taxon>Camelus</taxon>
    </lineage>
</organism>
<dbReference type="RefSeq" id="XP_032316921.1">
    <property type="nucleotide sequence ID" value="XM_032461030.1"/>
</dbReference>
<accession>A0A8B8RG28</accession>
<dbReference type="GO" id="GO:0034704">
    <property type="term" value="C:calcium channel complex"/>
    <property type="evidence" value="ECO:0007669"/>
    <property type="project" value="TreeGrafter"/>
</dbReference>
<proteinExistence type="predicted"/>
<dbReference type="GO" id="GO:0006941">
    <property type="term" value="P:striated muscle contraction"/>
    <property type="evidence" value="ECO:0007669"/>
    <property type="project" value="TreeGrafter"/>
</dbReference>
<dbReference type="PANTHER" id="PTHR46399">
    <property type="entry name" value="B30.2/SPRY DOMAIN-CONTAINING PROTEIN"/>
    <property type="match status" value="1"/>
</dbReference>
<dbReference type="SUPFAM" id="SSF48371">
    <property type="entry name" value="ARM repeat"/>
    <property type="match status" value="1"/>
</dbReference>
<dbReference type="InterPro" id="IPR015925">
    <property type="entry name" value="Ryanodine_IP3_receptor"/>
</dbReference>
<evidence type="ECO:0000256" key="4">
    <source>
        <dbReference type="ARBA" id="ARBA00023136"/>
    </source>
</evidence>
<dbReference type="GO" id="GO:0033017">
    <property type="term" value="C:sarcoplasmic reticulum membrane"/>
    <property type="evidence" value="ECO:0007669"/>
    <property type="project" value="TreeGrafter"/>
</dbReference>
<dbReference type="Pfam" id="PF00520">
    <property type="entry name" value="Ion_trans"/>
    <property type="match status" value="1"/>
</dbReference>
<keyword evidence="4 5" id="KW-0472">Membrane</keyword>
<feature type="transmembrane region" description="Helical" evidence="5">
    <location>
        <begin position="144"/>
        <end position="168"/>
    </location>
</feature>
<dbReference type="GeneID" id="102514538"/>
<dbReference type="Gene3D" id="1.25.40.250">
    <property type="entry name" value="ARM repeat, domain 1"/>
    <property type="match status" value="1"/>
</dbReference>
<evidence type="ECO:0000256" key="3">
    <source>
        <dbReference type="ARBA" id="ARBA00022989"/>
    </source>
</evidence>
<evidence type="ECO:0000256" key="2">
    <source>
        <dbReference type="ARBA" id="ARBA00022692"/>
    </source>
</evidence>
<dbReference type="GO" id="GO:0043022">
    <property type="term" value="F:ribosome binding"/>
    <property type="evidence" value="ECO:0007669"/>
    <property type="project" value="InterPro"/>
</dbReference>
<comment type="subcellular location">
    <subcellularLocation>
        <location evidence="1">Membrane</location>
        <topology evidence="1">Multi-pass membrane protein</topology>
    </subcellularLocation>
</comment>
<sequence length="391" mass="44880">MAGLHGDDHAVSITFPFPPVFPFPVLEESAAAGSAAAGSAASPRVWEATESWRCLSRYNPENLATLERYVETQAKENAYDLEANLAVLKLSFPSNYWDKFVKRKMFTEHLLRAKKQFWRAWSPSIKYQIWKFGVIFTDNSFLNLGWYMVMSLLGHYNNFFFAAHLLDIAMGVKTLRTILSSVTHDGKQLVMTVGLLAVVLYLYTVVAFDFFRKLYNKSEDEDEPDMKCDDMMTCYLFHMYVGVRAGGGIGDEIEDPAGDEYELYRVVFEITFFFFVIVILLAIIQGLITDALGELRDQQQQVRDDMETKCFICGISIGSDDFDTTLHGFETHTLEEHNLANYMFFLKCLINKDETEHTGQESYVWKMYQERCWDVSPAGDCSCKQYEDQLS</sequence>
<protein>
    <submittedName>
        <fullName evidence="8">Ryanodine receptor 1-like</fullName>
    </submittedName>
</protein>
<gene>
    <name evidence="8" type="primary">LOC102514538</name>
</gene>
<dbReference type="GO" id="GO:0030018">
    <property type="term" value="C:Z disc"/>
    <property type="evidence" value="ECO:0007669"/>
    <property type="project" value="TreeGrafter"/>
</dbReference>
<name>A0A8B8RG28_CAMFR</name>
<dbReference type="KEGG" id="cfr:102514538"/>
<keyword evidence="7" id="KW-1185">Reference proteome</keyword>
<keyword evidence="2 5" id="KW-0812">Transmembrane</keyword>
<dbReference type="InterPro" id="IPR005821">
    <property type="entry name" value="Ion_trans_dom"/>
</dbReference>
<evidence type="ECO:0000313" key="8">
    <source>
        <dbReference type="RefSeq" id="XP_032316921.1"/>
    </source>
</evidence>
<dbReference type="Gene3D" id="1.10.287.70">
    <property type="match status" value="1"/>
</dbReference>
<feature type="domain" description="Ion transport" evidence="6">
    <location>
        <begin position="151"/>
        <end position="300"/>
    </location>
</feature>
<dbReference type="InterPro" id="IPR016020">
    <property type="entry name" value="Transl_init_fac_sub12_N_euk"/>
</dbReference>
<evidence type="ECO:0000256" key="5">
    <source>
        <dbReference type="SAM" id="Phobius"/>
    </source>
</evidence>
<keyword evidence="3 5" id="KW-1133">Transmembrane helix</keyword>
<dbReference type="GO" id="GO:0005790">
    <property type="term" value="C:smooth endoplasmic reticulum"/>
    <property type="evidence" value="ECO:0007669"/>
    <property type="project" value="TreeGrafter"/>
</dbReference>
<dbReference type="AlphaFoldDB" id="A0A8B8RG28"/>
<feature type="transmembrane region" description="Helical" evidence="5">
    <location>
        <begin position="189"/>
        <end position="211"/>
    </location>
</feature>
<evidence type="ECO:0000259" key="6">
    <source>
        <dbReference type="Pfam" id="PF00520"/>
    </source>
</evidence>
<feature type="transmembrane region" description="Helical" evidence="5">
    <location>
        <begin position="266"/>
        <end position="288"/>
    </location>
</feature>
<reference evidence="8" key="1">
    <citation type="submission" date="2025-08" db="UniProtKB">
        <authorList>
            <consortium name="RefSeq"/>
        </authorList>
    </citation>
    <scope>IDENTIFICATION</scope>
    <source>
        <tissue evidence="8">Ear skin</tissue>
    </source>
</reference>
<dbReference type="Proteomes" id="UP000694856">
    <property type="component" value="Chromosome 18"/>
</dbReference>
<dbReference type="FunFam" id="1.10.287.70:FF:000017">
    <property type="entry name" value="ryanodine receptor isoform X2"/>
    <property type="match status" value="1"/>
</dbReference>
<dbReference type="GO" id="GO:0042383">
    <property type="term" value="C:sarcolemma"/>
    <property type="evidence" value="ECO:0007669"/>
    <property type="project" value="TreeGrafter"/>
</dbReference>
<dbReference type="GO" id="GO:0006446">
    <property type="term" value="P:regulation of translational initiation"/>
    <property type="evidence" value="ECO:0007669"/>
    <property type="project" value="InterPro"/>
</dbReference>
<dbReference type="InterPro" id="IPR016024">
    <property type="entry name" value="ARM-type_fold"/>
</dbReference>
<dbReference type="GO" id="GO:0005219">
    <property type="term" value="F:ryanodine-sensitive calcium-release channel activity"/>
    <property type="evidence" value="ECO:0007669"/>
    <property type="project" value="TreeGrafter"/>
</dbReference>
<dbReference type="PANTHER" id="PTHR46399:SF10">
    <property type="entry name" value="RYANODINE RECEPTOR 1"/>
    <property type="match status" value="1"/>
</dbReference>
<dbReference type="GO" id="GO:0014808">
    <property type="term" value="P:release of sequestered calcium ion into cytosol by sarcoplasmic reticulum"/>
    <property type="evidence" value="ECO:0007669"/>
    <property type="project" value="TreeGrafter"/>
</dbReference>
<dbReference type="GO" id="GO:0003743">
    <property type="term" value="F:translation initiation factor activity"/>
    <property type="evidence" value="ECO:0007669"/>
    <property type="project" value="InterPro"/>
</dbReference>
<dbReference type="GO" id="GO:0005852">
    <property type="term" value="C:eukaryotic translation initiation factor 3 complex"/>
    <property type="evidence" value="ECO:0007669"/>
    <property type="project" value="InterPro"/>
</dbReference>
<evidence type="ECO:0000313" key="7">
    <source>
        <dbReference type="Proteomes" id="UP000694856"/>
    </source>
</evidence>